<evidence type="ECO:0000313" key="9">
    <source>
        <dbReference type="Proteomes" id="UP000319449"/>
    </source>
</evidence>
<reference evidence="8 9" key="1">
    <citation type="submission" date="2019-07" db="EMBL/GenBank/DDBJ databases">
        <title>Genomic Encyclopedia of Archaeal and Bacterial Type Strains, Phase II (KMG-II): from individual species to whole genera.</title>
        <authorList>
            <person name="Goeker M."/>
        </authorList>
    </citation>
    <scope>NUCLEOTIDE SEQUENCE [LARGE SCALE GENOMIC DNA]</scope>
    <source>
        <strain evidence="8 9">ATCC BAA-1139</strain>
    </source>
</reference>
<evidence type="ECO:0000256" key="3">
    <source>
        <dbReference type="ARBA" id="ARBA00022748"/>
    </source>
</evidence>
<dbReference type="GO" id="GO:0017004">
    <property type="term" value="P:cytochrome complex assembly"/>
    <property type="evidence" value="ECO:0007669"/>
    <property type="project" value="UniProtKB-KW"/>
</dbReference>
<accession>A0A562VM97</accession>
<evidence type="ECO:0000313" key="8">
    <source>
        <dbReference type="EMBL" id="TWJ18942.1"/>
    </source>
</evidence>
<feature type="transmembrane region" description="Helical" evidence="6">
    <location>
        <begin position="210"/>
        <end position="228"/>
    </location>
</feature>
<feature type="domain" description="ResB-like" evidence="7">
    <location>
        <begin position="91"/>
        <end position="190"/>
    </location>
</feature>
<dbReference type="OrthoDB" id="5395706at2"/>
<gene>
    <name evidence="8" type="ORF">JN12_02157</name>
</gene>
<name>A0A562VM97_9BACT</name>
<evidence type="ECO:0000256" key="1">
    <source>
        <dbReference type="ARBA" id="ARBA00004141"/>
    </source>
</evidence>
<dbReference type="Proteomes" id="UP000319449">
    <property type="component" value="Unassembled WGS sequence"/>
</dbReference>
<protein>
    <submittedName>
        <fullName evidence="8">ResB-like family protein</fullName>
    </submittedName>
</protein>
<dbReference type="InterPro" id="IPR007816">
    <property type="entry name" value="ResB-like_domain"/>
</dbReference>
<organism evidence="8 9">
    <name type="scientific">Geobacter argillaceus</name>
    <dbReference type="NCBI Taxonomy" id="345631"/>
    <lineage>
        <taxon>Bacteria</taxon>
        <taxon>Pseudomonadati</taxon>
        <taxon>Thermodesulfobacteriota</taxon>
        <taxon>Desulfuromonadia</taxon>
        <taxon>Geobacterales</taxon>
        <taxon>Geobacteraceae</taxon>
        <taxon>Geobacter</taxon>
    </lineage>
</organism>
<evidence type="ECO:0000256" key="6">
    <source>
        <dbReference type="SAM" id="Phobius"/>
    </source>
</evidence>
<feature type="transmembrane region" description="Helical" evidence="6">
    <location>
        <begin position="57"/>
        <end position="78"/>
    </location>
</feature>
<evidence type="ECO:0000259" key="7">
    <source>
        <dbReference type="Pfam" id="PF05140"/>
    </source>
</evidence>
<proteinExistence type="predicted"/>
<keyword evidence="2 6" id="KW-0812">Transmembrane</keyword>
<dbReference type="Pfam" id="PF05140">
    <property type="entry name" value="ResB"/>
    <property type="match status" value="1"/>
</dbReference>
<comment type="subcellular location">
    <subcellularLocation>
        <location evidence="1">Membrane</location>
        <topology evidence="1">Multi-pass membrane protein</topology>
    </subcellularLocation>
</comment>
<dbReference type="AlphaFoldDB" id="A0A562VM97"/>
<keyword evidence="3" id="KW-0201">Cytochrome c-type biogenesis</keyword>
<dbReference type="RefSeq" id="WP_145022487.1">
    <property type="nucleotide sequence ID" value="NZ_VLLN01000012.1"/>
</dbReference>
<feature type="transmembrane region" description="Helical" evidence="6">
    <location>
        <begin position="90"/>
        <end position="112"/>
    </location>
</feature>
<evidence type="ECO:0000256" key="4">
    <source>
        <dbReference type="ARBA" id="ARBA00022989"/>
    </source>
</evidence>
<evidence type="ECO:0000256" key="5">
    <source>
        <dbReference type="ARBA" id="ARBA00023136"/>
    </source>
</evidence>
<sequence>MLSALYNRLASLTLGLWLLAGVCLAMAVGSFVAGEGSAINELPLFVWLREAPPRETWWLWLTLAVLVLLVVNTILCSIDSLRAKWQRGSFLMRIVPQVMHLGFLLIVLAHLLSATGSLKESLQVREGMSIGFPDGSRVEIAGLAVTYGKMGMPTDMSATIRYADGGIARSATIRPNHPLFYQGVGIYLKEVALVPYRAGLLEIHKEPGGGAALAGALLFTVANLVLLAKRRGRNP</sequence>
<keyword evidence="5 6" id="KW-0472">Membrane</keyword>
<keyword evidence="9" id="KW-1185">Reference proteome</keyword>
<evidence type="ECO:0000256" key="2">
    <source>
        <dbReference type="ARBA" id="ARBA00022692"/>
    </source>
</evidence>
<keyword evidence="4 6" id="KW-1133">Transmembrane helix</keyword>
<comment type="caution">
    <text evidence="8">The sequence shown here is derived from an EMBL/GenBank/DDBJ whole genome shotgun (WGS) entry which is preliminary data.</text>
</comment>
<dbReference type="GO" id="GO:0016020">
    <property type="term" value="C:membrane"/>
    <property type="evidence" value="ECO:0007669"/>
    <property type="project" value="UniProtKB-SubCell"/>
</dbReference>
<dbReference type="EMBL" id="VLLN01000012">
    <property type="protein sequence ID" value="TWJ18942.1"/>
    <property type="molecule type" value="Genomic_DNA"/>
</dbReference>